<dbReference type="EMBL" id="JAJEQN010000010">
    <property type="protein sequence ID" value="MCC2221097.1"/>
    <property type="molecule type" value="Genomic_DNA"/>
</dbReference>
<keyword evidence="3" id="KW-0547">Nucleotide-binding</keyword>
<dbReference type="PROSITE" id="PS50893">
    <property type="entry name" value="ABC_TRANSPORTER_2"/>
    <property type="match status" value="1"/>
</dbReference>
<dbReference type="InterPro" id="IPR013563">
    <property type="entry name" value="Oligopep_ABC_C"/>
</dbReference>
<keyword evidence="7" id="KW-1185">Reference proteome</keyword>
<dbReference type="Pfam" id="PF00005">
    <property type="entry name" value="ABC_tran"/>
    <property type="match status" value="1"/>
</dbReference>
<dbReference type="InterPro" id="IPR003593">
    <property type="entry name" value="AAA+_ATPase"/>
</dbReference>
<dbReference type="GO" id="GO:0055085">
    <property type="term" value="P:transmembrane transport"/>
    <property type="evidence" value="ECO:0007669"/>
    <property type="project" value="UniProtKB-ARBA"/>
</dbReference>
<dbReference type="InterPro" id="IPR050319">
    <property type="entry name" value="ABC_transp_ATP-bind"/>
</dbReference>
<name>A0AAE3JCS7_9FIRM</name>
<evidence type="ECO:0000256" key="3">
    <source>
        <dbReference type="ARBA" id="ARBA00022741"/>
    </source>
</evidence>
<sequence>MTEQIKQRQPLIELKDVTKTYHDGKRKDVFAVSNFNLTLYEGETLGLVGESGCGKSTIGNMLVHLFTPDEGSILFRGQDIASMNERQFHPLRKEIQMVFQDPYSSLNPRKKIGWLLEEPLKIHRKDMKKEERKAKVEEILKEVGLDAEYANRYPKELSGGQRQRVSIALAFLMNPAFLVADEPVSALDVSVQAQILNLMRELQEKYQLTSLFISHDLGVVSYLSDRIGVMYLGHLVELGTTEEILKNPAHPYTKALFDVNAGVLFGEIPSPSDPPSGCPFHTRCVYCTERCKAEMPQVQTLSGEGENVHIAACHRIGVSS</sequence>
<evidence type="ECO:0000256" key="1">
    <source>
        <dbReference type="ARBA" id="ARBA00005417"/>
    </source>
</evidence>
<dbReference type="GO" id="GO:0015833">
    <property type="term" value="P:peptide transport"/>
    <property type="evidence" value="ECO:0007669"/>
    <property type="project" value="InterPro"/>
</dbReference>
<dbReference type="Gene3D" id="3.40.50.300">
    <property type="entry name" value="P-loop containing nucleotide triphosphate hydrolases"/>
    <property type="match status" value="1"/>
</dbReference>
<dbReference type="FunFam" id="3.40.50.300:FF:000016">
    <property type="entry name" value="Oligopeptide ABC transporter ATP-binding component"/>
    <property type="match status" value="1"/>
</dbReference>
<dbReference type="PANTHER" id="PTHR43776">
    <property type="entry name" value="TRANSPORT ATP-BINDING PROTEIN"/>
    <property type="match status" value="1"/>
</dbReference>
<comment type="caution">
    <text evidence="6">The sequence shown here is derived from an EMBL/GenBank/DDBJ whole genome shotgun (WGS) entry which is preliminary data.</text>
</comment>
<protein>
    <submittedName>
        <fullName evidence="6">ATP-binding cassette domain-containing protein</fullName>
    </submittedName>
</protein>
<comment type="similarity">
    <text evidence="1">Belongs to the ABC transporter superfamily.</text>
</comment>
<dbReference type="Proteomes" id="UP001198200">
    <property type="component" value="Unassembled WGS sequence"/>
</dbReference>
<dbReference type="PROSITE" id="PS00211">
    <property type="entry name" value="ABC_TRANSPORTER_1"/>
    <property type="match status" value="1"/>
</dbReference>
<evidence type="ECO:0000313" key="6">
    <source>
        <dbReference type="EMBL" id="MCC2221097.1"/>
    </source>
</evidence>
<evidence type="ECO:0000256" key="2">
    <source>
        <dbReference type="ARBA" id="ARBA00022448"/>
    </source>
</evidence>
<dbReference type="RefSeq" id="WP_308731452.1">
    <property type="nucleotide sequence ID" value="NZ_JAJEQN010000010.1"/>
</dbReference>
<dbReference type="InterPro" id="IPR017871">
    <property type="entry name" value="ABC_transporter-like_CS"/>
</dbReference>
<dbReference type="InterPro" id="IPR003439">
    <property type="entry name" value="ABC_transporter-like_ATP-bd"/>
</dbReference>
<dbReference type="SUPFAM" id="SSF52540">
    <property type="entry name" value="P-loop containing nucleoside triphosphate hydrolases"/>
    <property type="match status" value="1"/>
</dbReference>
<dbReference type="NCBIfam" id="TIGR01727">
    <property type="entry name" value="oligo_HPY"/>
    <property type="match status" value="1"/>
</dbReference>
<keyword evidence="2" id="KW-0813">Transport</keyword>
<evidence type="ECO:0000313" key="7">
    <source>
        <dbReference type="Proteomes" id="UP001198200"/>
    </source>
</evidence>
<dbReference type="AlphaFoldDB" id="A0AAE3JCS7"/>
<gene>
    <name evidence="6" type="ORF">LKD48_05470</name>
</gene>
<proteinExistence type="inferred from homology"/>
<reference evidence="6 7" key="1">
    <citation type="submission" date="2021-10" db="EMBL/GenBank/DDBJ databases">
        <title>Anaerobic single-cell dispensing facilitates the cultivation of human gut bacteria.</title>
        <authorList>
            <person name="Afrizal A."/>
        </authorList>
    </citation>
    <scope>NUCLEOTIDE SEQUENCE [LARGE SCALE GENOMIC DNA]</scope>
    <source>
        <strain evidence="6 7">CLA-AA-H224</strain>
    </source>
</reference>
<dbReference type="InterPro" id="IPR027417">
    <property type="entry name" value="P-loop_NTPase"/>
</dbReference>
<dbReference type="Pfam" id="PF08352">
    <property type="entry name" value="oligo_HPY"/>
    <property type="match status" value="1"/>
</dbReference>
<dbReference type="CDD" id="cd03257">
    <property type="entry name" value="ABC_NikE_OppD_transporters"/>
    <property type="match status" value="1"/>
</dbReference>
<evidence type="ECO:0000259" key="5">
    <source>
        <dbReference type="PROSITE" id="PS50893"/>
    </source>
</evidence>
<keyword evidence="4 6" id="KW-0067">ATP-binding</keyword>
<dbReference type="GO" id="GO:0016887">
    <property type="term" value="F:ATP hydrolysis activity"/>
    <property type="evidence" value="ECO:0007669"/>
    <property type="project" value="InterPro"/>
</dbReference>
<evidence type="ECO:0000256" key="4">
    <source>
        <dbReference type="ARBA" id="ARBA00022840"/>
    </source>
</evidence>
<organism evidence="6 7">
    <name type="scientific">Anthropogastromicrobium aceti</name>
    <dbReference type="NCBI Taxonomy" id="2981768"/>
    <lineage>
        <taxon>Bacteria</taxon>
        <taxon>Bacillati</taxon>
        <taxon>Bacillota</taxon>
        <taxon>Clostridia</taxon>
        <taxon>Lachnospirales</taxon>
        <taxon>Lachnospiraceae</taxon>
        <taxon>Anthropogastromicrobium</taxon>
    </lineage>
</organism>
<dbReference type="GO" id="GO:0005524">
    <property type="term" value="F:ATP binding"/>
    <property type="evidence" value="ECO:0007669"/>
    <property type="project" value="UniProtKB-KW"/>
</dbReference>
<feature type="domain" description="ABC transporter" evidence="5">
    <location>
        <begin position="12"/>
        <end position="257"/>
    </location>
</feature>
<dbReference type="SMART" id="SM00382">
    <property type="entry name" value="AAA"/>
    <property type="match status" value="1"/>
</dbReference>
<accession>A0AAE3JCS7</accession>